<dbReference type="GO" id="GO:0016757">
    <property type="term" value="F:glycosyltransferase activity"/>
    <property type="evidence" value="ECO:0007669"/>
    <property type="project" value="UniProtKB-KW"/>
</dbReference>
<gene>
    <name evidence="4" type="ORF">G7067_04690</name>
</gene>
<dbReference type="PANTHER" id="PTHR12526">
    <property type="entry name" value="GLYCOSYLTRANSFERASE"/>
    <property type="match status" value="1"/>
</dbReference>
<evidence type="ECO:0000259" key="3">
    <source>
        <dbReference type="Pfam" id="PF00534"/>
    </source>
</evidence>
<dbReference type="InterPro" id="IPR001296">
    <property type="entry name" value="Glyco_trans_1"/>
</dbReference>
<accession>A0A6G8FIJ5</accession>
<evidence type="ECO:0000256" key="1">
    <source>
        <dbReference type="ARBA" id="ARBA00022676"/>
    </source>
</evidence>
<proteinExistence type="predicted"/>
<dbReference type="AlphaFoldDB" id="A0A6G8FIJ5"/>
<protein>
    <submittedName>
        <fullName evidence="4">Glycosyltransferase</fullName>
    </submittedName>
</protein>
<evidence type="ECO:0000313" key="5">
    <source>
        <dbReference type="Proteomes" id="UP000501387"/>
    </source>
</evidence>
<keyword evidence="2 4" id="KW-0808">Transferase</keyword>
<name>A0A6G8FIJ5_9MICO</name>
<dbReference type="EMBL" id="CP049934">
    <property type="protein sequence ID" value="QIM15872.1"/>
    <property type="molecule type" value="Genomic_DNA"/>
</dbReference>
<dbReference type="PANTHER" id="PTHR12526:SF629">
    <property type="entry name" value="TEICHURONIC ACID BIOSYNTHESIS GLYCOSYLTRANSFERASE TUAH-RELATED"/>
    <property type="match status" value="1"/>
</dbReference>
<keyword evidence="5" id="KW-1185">Reference proteome</keyword>
<evidence type="ECO:0000313" key="4">
    <source>
        <dbReference type="EMBL" id="QIM15872.1"/>
    </source>
</evidence>
<feature type="domain" description="Glycosyl transferase family 1" evidence="3">
    <location>
        <begin position="78"/>
        <end position="235"/>
    </location>
</feature>
<reference evidence="4 5" key="1">
    <citation type="submission" date="2020-03" db="EMBL/GenBank/DDBJ databases">
        <title>Leucobacter sp. nov., isolated from beetles.</title>
        <authorList>
            <person name="Hyun D.-W."/>
            <person name="Bae J.-W."/>
        </authorList>
    </citation>
    <scope>NUCLEOTIDE SEQUENCE [LARGE SCALE GENOMIC DNA]</scope>
    <source>
        <strain evidence="4 5">HDW9B</strain>
    </source>
</reference>
<dbReference type="RefSeq" id="WP_166322340.1">
    <property type="nucleotide sequence ID" value="NZ_CP049934.1"/>
</dbReference>
<dbReference type="SUPFAM" id="SSF53756">
    <property type="entry name" value="UDP-Glycosyltransferase/glycogen phosphorylase"/>
    <property type="match status" value="1"/>
</dbReference>
<organism evidence="4 5">
    <name type="scientific">Leucobacter insecticola</name>
    <dbReference type="NCBI Taxonomy" id="2714934"/>
    <lineage>
        <taxon>Bacteria</taxon>
        <taxon>Bacillati</taxon>
        <taxon>Actinomycetota</taxon>
        <taxon>Actinomycetes</taxon>
        <taxon>Micrococcales</taxon>
        <taxon>Microbacteriaceae</taxon>
        <taxon>Leucobacter</taxon>
    </lineage>
</organism>
<dbReference type="Proteomes" id="UP000501387">
    <property type="component" value="Chromosome"/>
</dbReference>
<evidence type="ECO:0000256" key="2">
    <source>
        <dbReference type="ARBA" id="ARBA00022679"/>
    </source>
</evidence>
<sequence length="270" mass="30073">MLKLSHVVVLSRAHRYDIYSERKATKYLPQRELLFSGMARVLTASVDGRDYLRRKYPEYASKIDVRHLGVEAAENAGNPSKEEHHVVTCSYLVPVKRIPLLIDGLGELQRRGMPVRWTHLGLGDTEHVTEVQSYAERVLAPGSFEFAGHLTNDEVRGWHANHAATVFVNVSESEGVPVSIMEALAQGLPIIASDVGGNAELIDSEAGMFDGLLPPDPTAAEIADRIEQLWNANEKSYEGFVQASLDHWNREWSSAKNYSDFSEYLLSLVA</sequence>
<keyword evidence="1" id="KW-0328">Glycosyltransferase</keyword>
<dbReference type="Pfam" id="PF00534">
    <property type="entry name" value="Glycos_transf_1"/>
    <property type="match status" value="1"/>
</dbReference>
<dbReference type="Gene3D" id="3.40.50.2000">
    <property type="entry name" value="Glycogen Phosphorylase B"/>
    <property type="match status" value="1"/>
</dbReference>
<dbReference type="KEGG" id="lins:G7067_04690"/>